<reference evidence="1" key="1">
    <citation type="submission" date="2022-10" db="EMBL/GenBank/DDBJ databases">
        <title>Genome Sequence of Xylaria curta.</title>
        <authorList>
            <person name="Buettner E."/>
        </authorList>
    </citation>
    <scope>NUCLEOTIDE SEQUENCE</scope>
    <source>
        <strain evidence="1">Babe10</strain>
    </source>
</reference>
<comment type="caution">
    <text evidence="1">The sequence shown here is derived from an EMBL/GenBank/DDBJ whole genome shotgun (WGS) entry which is preliminary data.</text>
</comment>
<name>A0ACC1PK77_9PEZI</name>
<organism evidence="1 2">
    <name type="scientific">Xylaria curta</name>
    <dbReference type="NCBI Taxonomy" id="42375"/>
    <lineage>
        <taxon>Eukaryota</taxon>
        <taxon>Fungi</taxon>
        <taxon>Dikarya</taxon>
        <taxon>Ascomycota</taxon>
        <taxon>Pezizomycotina</taxon>
        <taxon>Sordariomycetes</taxon>
        <taxon>Xylariomycetidae</taxon>
        <taxon>Xylariales</taxon>
        <taxon>Xylariaceae</taxon>
        <taxon>Xylaria</taxon>
    </lineage>
</organism>
<dbReference type="Proteomes" id="UP001143856">
    <property type="component" value="Unassembled WGS sequence"/>
</dbReference>
<sequence length="365" mass="41171">MAEPPNHHTIYSDANRRRMPVAGPEPTPTGRPYYDSEDLGDVAPLGFPSLAAMQTRWSNTGTFRTFEYLNWRQLKFYETKLSYLEDQLHNLDVVEAETMNGTQKSNLPFNKRSLVDCCPMVSEAYYMPETLEGGGHMSQDELAALREKLYAQIEYTSTKHRELVGWLQRLSTFPRVCREAHDKLFQMAREYHGLENDAIGHLRAIDEYAYVNLSPVDSRIQKIWLAATPWIQDPFHHQQGSFAVCKSLLYMLAQKIVLRFLCKPDTLPNIHGSQTYNAIETDRLMRLSVALKTLFTAVFSASMILVPAGMLYLAGLSKLLSFAVVVVFGVVFATALMLVEHRIGHVAVGVAAYLAVLATFLANVT</sequence>
<keyword evidence="2" id="KW-1185">Reference proteome</keyword>
<accession>A0ACC1PK77</accession>
<protein>
    <submittedName>
        <fullName evidence="1">Uncharacterized protein</fullName>
    </submittedName>
</protein>
<dbReference type="EMBL" id="JAPDGR010000172">
    <property type="protein sequence ID" value="KAJ2994446.1"/>
    <property type="molecule type" value="Genomic_DNA"/>
</dbReference>
<evidence type="ECO:0000313" key="1">
    <source>
        <dbReference type="EMBL" id="KAJ2994446.1"/>
    </source>
</evidence>
<proteinExistence type="predicted"/>
<evidence type="ECO:0000313" key="2">
    <source>
        <dbReference type="Proteomes" id="UP001143856"/>
    </source>
</evidence>
<gene>
    <name evidence="1" type="ORF">NUW58_g1559</name>
</gene>